<dbReference type="SUPFAM" id="SSF51735">
    <property type="entry name" value="NAD(P)-binding Rossmann-fold domains"/>
    <property type="match status" value="1"/>
</dbReference>
<dbReference type="Gene3D" id="3.30.360.10">
    <property type="entry name" value="Dihydrodipicolinate Reductase, domain 2"/>
    <property type="match status" value="1"/>
</dbReference>
<dbReference type="InterPro" id="IPR051450">
    <property type="entry name" value="Gfo/Idh/MocA_Oxidoreductases"/>
</dbReference>
<gene>
    <name evidence="2" type="ORF">C8D97_106170</name>
</gene>
<dbReference type="Proteomes" id="UP000245790">
    <property type="component" value="Unassembled WGS sequence"/>
</dbReference>
<dbReference type="AlphaFoldDB" id="A0A316FQJ1"/>
<dbReference type="OrthoDB" id="9774191at2"/>
<evidence type="ECO:0000313" key="2">
    <source>
        <dbReference type="EMBL" id="PWK50879.1"/>
    </source>
</evidence>
<dbReference type="GO" id="GO:0000166">
    <property type="term" value="F:nucleotide binding"/>
    <property type="evidence" value="ECO:0007669"/>
    <property type="project" value="InterPro"/>
</dbReference>
<dbReference type="InterPro" id="IPR000683">
    <property type="entry name" value="Gfo/Idh/MocA-like_OxRdtase_N"/>
</dbReference>
<feature type="domain" description="Gfo/Idh/MocA-like oxidoreductase N-terminal" evidence="1">
    <location>
        <begin position="58"/>
        <end position="164"/>
    </location>
</feature>
<accession>A0A316FQJ1</accession>
<sequence length="378" mass="42751">MDYTKEPLIFKIKKVTRYVGMYGLERTLKKVRSQYHMQSKTSFVNEWVNEQGNTDGDVAIIGCGNFAFSTIAHYVSKKTQGKIKYTLDTDSSKSLSLAKEYKAYKATENYEEILNDPGVKVIYIASNHASHAEYAILALECGKDVHIEKPHVVNYEQLVRLEQAMLTYPNSRVFLGFNRPKSKLFKILMGEVEKQPGNIMMNWFIAGHEIDDDHWYFSEAEGGRVMGNLCHWSDLCLHLVGIENAFPCTISPAIATEAKSNFAVTVTFADGSQAALTFSAKGHTFEGVREYLNIHKGDLLASLRDFQDLSLDIIDKQHLKRLRHRDHGHCVNITHSYNAHKNNTSGESLDYVRGSALFVLKIKEALDTNSVIICENKL</sequence>
<dbReference type="Gene3D" id="3.40.50.720">
    <property type="entry name" value="NAD(P)-binding Rossmann-like Domain"/>
    <property type="match status" value="1"/>
</dbReference>
<dbReference type="InterPro" id="IPR036291">
    <property type="entry name" value="NAD(P)-bd_dom_sf"/>
</dbReference>
<evidence type="ECO:0000313" key="3">
    <source>
        <dbReference type="Proteomes" id="UP000245790"/>
    </source>
</evidence>
<name>A0A316FQJ1_9GAMM</name>
<dbReference type="PANTHER" id="PTHR43377">
    <property type="entry name" value="BILIVERDIN REDUCTASE A"/>
    <property type="match status" value="1"/>
</dbReference>
<evidence type="ECO:0000259" key="1">
    <source>
        <dbReference type="Pfam" id="PF01408"/>
    </source>
</evidence>
<dbReference type="PANTHER" id="PTHR43377:SF1">
    <property type="entry name" value="BILIVERDIN REDUCTASE A"/>
    <property type="match status" value="1"/>
</dbReference>
<comment type="caution">
    <text evidence="2">The sequence shown here is derived from an EMBL/GenBank/DDBJ whole genome shotgun (WGS) entry which is preliminary data.</text>
</comment>
<dbReference type="EMBL" id="QGGU01000006">
    <property type="protein sequence ID" value="PWK50879.1"/>
    <property type="molecule type" value="Genomic_DNA"/>
</dbReference>
<keyword evidence="3" id="KW-1185">Reference proteome</keyword>
<organism evidence="2 3">
    <name type="scientific">Pleionea mediterranea</name>
    <dbReference type="NCBI Taxonomy" id="523701"/>
    <lineage>
        <taxon>Bacteria</taxon>
        <taxon>Pseudomonadati</taxon>
        <taxon>Pseudomonadota</taxon>
        <taxon>Gammaproteobacteria</taxon>
        <taxon>Oceanospirillales</taxon>
        <taxon>Pleioneaceae</taxon>
        <taxon>Pleionea</taxon>
    </lineage>
</organism>
<dbReference type="Pfam" id="PF01408">
    <property type="entry name" value="GFO_IDH_MocA"/>
    <property type="match status" value="1"/>
</dbReference>
<dbReference type="RefSeq" id="WP_109763538.1">
    <property type="nucleotide sequence ID" value="NZ_QGGU01000006.1"/>
</dbReference>
<proteinExistence type="predicted"/>
<reference evidence="2 3" key="1">
    <citation type="submission" date="2018-05" db="EMBL/GenBank/DDBJ databases">
        <title>Genomic Encyclopedia of Type Strains, Phase IV (KMG-IV): sequencing the most valuable type-strain genomes for metagenomic binning, comparative biology and taxonomic classification.</title>
        <authorList>
            <person name="Goeker M."/>
        </authorList>
    </citation>
    <scope>NUCLEOTIDE SEQUENCE [LARGE SCALE GENOMIC DNA]</scope>
    <source>
        <strain evidence="2 3">DSM 25350</strain>
    </source>
</reference>
<protein>
    <submittedName>
        <fullName evidence="2">Putative dehydrogenase</fullName>
    </submittedName>
</protein>